<accession>A0A7S2DAN8</accession>
<evidence type="ECO:0000313" key="2">
    <source>
        <dbReference type="EMBL" id="CAD9448467.1"/>
    </source>
</evidence>
<proteinExistence type="predicted"/>
<dbReference type="InterPro" id="IPR042098">
    <property type="entry name" value="TauD-like_sf"/>
</dbReference>
<dbReference type="AlphaFoldDB" id="A0A7S2DAN8"/>
<dbReference type="Gene3D" id="3.60.130.10">
    <property type="entry name" value="Clavaminate synthase-like"/>
    <property type="match status" value="1"/>
</dbReference>
<gene>
    <name evidence="2" type="ORF">CBRE1094_LOCUS15227</name>
</gene>
<organism evidence="2">
    <name type="scientific">Haptolina brevifila</name>
    <dbReference type="NCBI Taxonomy" id="156173"/>
    <lineage>
        <taxon>Eukaryota</taxon>
        <taxon>Haptista</taxon>
        <taxon>Haptophyta</taxon>
        <taxon>Prymnesiophyceae</taxon>
        <taxon>Prymnesiales</taxon>
        <taxon>Prymnesiaceae</taxon>
        <taxon>Haptolina</taxon>
    </lineage>
</organism>
<evidence type="ECO:0000256" key="1">
    <source>
        <dbReference type="ARBA" id="ARBA00023002"/>
    </source>
</evidence>
<dbReference type="GO" id="GO:0016491">
    <property type="term" value="F:oxidoreductase activity"/>
    <property type="evidence" value="ECO:0007669"/>
    <property type="project" value="UniProtKB-KW"/>
</dbReference>
<name>A0A7S2DAN8_9EUKA</name>
<evidence type="ECO:0008006" key="3">
    <source>
        <dbReference type="Google" id="ProtNLM"/>
    </source>
</evidence>
<keyword evidence="1" id="KW-0560">Oxidoreductase</keyword>
<dbReference type="SUPFAM" id="SSF51197">
    <property type="entry name" value="Clavaminate synthase-like"/>
    <property type="match status" value="1"/>
</dbReference>
<protein>
    <recommendedName>
        <fullName evidence="3">TauD/TfdA-like domain-containing protein</fullName>
    </recommendedName>
</protein>
<dbReference type="EMBL" id="HBGU01027986">
    <property type="protein sequence ID" value="CAD9448467.1"/>
    <property type="molecule type" value="Transcribed_RNA"/>
</dbReference>
<sequence>MEEALTFDEKAELAKVFDADGPACVHVINLPVVASGGELPPTPNELMEAMQPIHKDDATSEACLVGAAALVGARCFTFRGFYGDDMVRNFPRKQGAELGWHRDGVTAPPFNPPTQFFRPELLVPELVVIFCLRGNSEAETMIVDFYDLVNACDPADVALLRSQPLTFFDCMLDKTLEPTHVIKGVKDAPLVELRPIERFEPRGKAEVVAAFKRTYDIAMAIHDRLTLSAGELLIVNNKRCSHARSPYAPKSEAISDRWLQNVYASRRAVLWENEEQSYVQWPSRYVP</sequence>
<reference evidence="2" key="1">
    <citation type="submission" date="2021-01" db="EMBL/GenBank/DDBJ databases">
        <authorList>
            <person name="Corre E."/>
            <person name="Pelletier E."/>
            <person name="Niang G."/>
            <person name="Scheremetjew M."/>
            <person name="Finn R."/>
            <person name="Kale V."/>
            <person name="Holt S."/>
            <person name="Cochrane G."/>
            <person name="Meng A."/>
            <person name="Brown T."/>
            <person name="Cohen L."/>
        </authorList>
    </citation>
    <scope>NUCLEOTIDE SEQUENCE</scope>
    <source>
        <strain evidence="2">UTEX LB 985</strain>
    </source>
</reference>